<reference evidence="2" key="1">
    <citation type="journal article" date="2021" name="IMA Fungus">
        <title>Genomic characterization of three marine fungi, including Emericellopsis atlantica sp. nov. with signatures of a generalist lifestyle and marine biomass degradation.</title>
        <authorList>
            <person name="Hagestad O.C."/>
            <person name="Hou L."/>
            <person name="Andersen J.H."/>
            <person name="Hansen E.H."/>
            <person name="Altermark B."/>
            <person name="Li C."/>
            <person name="Kuhnert E."/>
            <person name="Cox R.J."/>
            <person name="Crous P.W."/>
            <person name="Spatafora J.W."/>
            <person name="Lail K."/>
            <person name="Amirebrahimi M."/>
            <person name="Lipzen A."/>
            <person name="Pangilinan J."/>
            <person name="Andreopoulos W."/>
            <person name="Hayes R.D."/>
            <person name="Ng V."/>
            <person name="Grigoriev I.V."/>
            <person name="Jackson S.A."/>
            <person name="Sutton T.D.S."/>
            <person name="Dobson A.D.W."/>
            <person name="Rama T."/>
        </authorList>
    </citation>
    <scope>NUCLEOTIDE SEQUENCE</scope>
    <source>
        <strain evidence="2">TRa018bII</strain>
    </source>
</reference>
<feature type="transmembrane region" description="Helical" evidence="1">
    <location>
        <begin position="30"/>
        <end position="51"/>
    </location>
</feature>
<keyword evidence="1" id="KW-0812">Transmembrane</keyword>
<evidence type="ECO:0000313" key="3">
    <source>
        <dbReference type="Proteomes" id="UP000824998"/>
    </source>
</evidence>
<evidence type="ECO:0000313" key="2">
    <source>
        <dbReference type="EMBL" id="KAG9228601.1"/>
    </source>
</evidence>
<comment type="caution">
    <text evidence="2">The sequence shown here is derived from an EMBL/GenBank/DDBJ whole genome shotgun (WGS) entry which is preliminary data.</text>
</comment>
<name>A0A9P8C0Y6_9HELO</name>
<dbReference type="AlphaFoldDB" id="A0A9P8C0Y6"/>
<evidence type="ECO:0000256" key="1">
    <source>
        <dbReference type="SAM" id="Phobius"/>
    </source>
</evidence>
<accession>A0A9P8C0Y6</accession>
<gene>
    <name evidence="2" type="ORF">BJ875DRAFT_489703</name>
</gene>
<organism evidence="2 3">
    <name type="scientific">Amylocarpus encephaloides</name>
    <dbReference type="NCBI Taxonomy" id="45428"/>
    <lineage>
        <taxon>Eukaryota</taxon>
        <taxon>Fungi</taxon>
        <taxon>Dikarya</taxon>
        <taxon>Ascomycota</taxon>
        <taxon>Pezizomycotina</taxon>
        <taxon>Leotiomycetes</taxon>
        <taxon>Helotiales</taxon>
        <taxon>Helotiales incertae sedis</taxon>
        <taxon>Amylocarpus</taxon>
    </lineage>
</organism>
<keyword evidence="1" id="KW-1133">Transmembrane helix</keyword>
<sequence length="99" mass="10956">MLINDTILAQLPAAVPPPGVTANFVNLISAGYPTFIIIGICAPLITILVWGKFYTKVVVMKKYGWEEYTTILAWALYVAELLSLHLGKRDCVEFDALNI</sequence>
<dbReference type="OrthoDB" id="444631at2759"/>
<protein>
    <submittedName>
        <fullName evidence="2">Uncharacterized protein</fullName>
    </submittedName>
</protein>
<keyword evidence="3" id="KW-1185">Reference proteome</keyword>
<proteinExistence type="predicted"/>
<dbReference type="EMBL" id="MU251896">
    <property type="protein sequence ID" value="KAG9228601.1"/>
    <property type="molecule type" value="Genomic_DNA"/>
</dbReference>
<dbReference type="Proteomes" id="UP000824998">
    <property type="component" value="Unassembled WGS sequence"/>
</dbReference>
<keyword evidence="1" id="KW-0472">Membrane</keyword>